<organism evidence="1 2">
    <name type="scientific">Roridomyces roridus</name>
    <dbReference type="NCBI Taxonomy" id="1738132"/>
    <lineage>
        <taxon>Eukaryota</taxon>
        <taxon>Fungi</taxon>
        <taxon>Dikarya</taxon>
        <taxon>Basidiomycota</taxon>
        <taxon>Agaricomycotina</taxon>
        <taxon>Agaricomycetes</taxon>
        <taxon>Agaricomycetidae</taxon>
        <taxon>Agaricales</taxon>
        <taxon>Marasmiineae</taxon>
        <taxon>Mycenaceae</taxon>
        <taxon>Roridomyces</taxon>
    </lineage>
</organism>
<reference evidence="1" key="1">
    <citation type="submission" date="2023-03" db="EMBL/GenBank/DDBJ databases">
        <title>Massive genome expansion in bonnet fungi (Mycena s.s.) driven by repeated elements and novel gene families across ecological guilds.</title>
        <authorList>
            <consortium name="Lawrence Berkeley National Laboratory"/>
            <person name="Harder C.B."/>
            <person name="Miyauchi S."/>
            <person name="Viragh M."/>
            <person name="Kuo A."/>
            <person name="Thoen E."/>
            <person name="Andreopoulos B."/>
            <person name="Lu D."/>
            <person name="Skrede I."/>
            <person name="Drula E."/>
            <person name="Henrissat B."/>
            <person name="Morin E."/>
            <person name="Kohler A."/>
            <person name="Barry K."/>
            <person name="LaButti K."/>
            <person name="Morin E."/>
            <person name="Salamov A."/>
            <person name="Lipzen A."/>
            <person name="Mereny Z."/>
            <person name="Hegedus B."/>
            <person name="Baldrian P."/>
            <person name="Stursova M."/>
            <person name="Weitz H."/>
            <person name="Taylor A."/>
            <person name="Grigoriev I.V."/>
            <person name="Nagy L.G."/>
            <person name="Martin F."/>
            <person name="Kauserud H."/>
        </authorList>
    </citation>
    <scope>NUCLEOTIDE SEQUENCE</scope>
    <source>
        <strain evidence="1">9284</strain>
    </source>
</reference>
<gene>
    <name evidence="1" type="ORF">FB45DRAFT_963172</name>
</gene>
<proteinExistence type="predicted"/>
<dbReference type="AlphaFoldDB" id="A0AAD7F8J6"/>
<dbReference type="Proteomes" id="UP001221142">
    <property type="component" value="Unassembled WGS sequence"/>
</dbReference>
<name>A0AAD7F8J6_9AGAR</name>
<sequence length="253" mass="28290">MSESKILPPELEREIFELAYRLDPSDGLNLKLVAQRVRVWLEAAREKEPAFFAAVKNLSFAYPVLSTQAVEIVSLCSAVQQLACWINHDETPQLLLLIRQLPLRRLSIEHEHFVNVLAASALASSPWTLNLTHLELVFWREANDGVRFTQQLVHDLCKLPRLTHVALSLDFKDGVRQEHVDLITSGLPNLSVLIILVNADDDLAGNFSGGCVVEISEESMPDVSEVHHSEDNDLWARAERMIAARKAAASQSS</sequence>
<dbReference type="EMBL" id="JARKIF010000174">
    <property type="protein sequence ID" value="KAJ7603111.1"/>
    <property type="molecule type" value="Genomic_DNA"/>
</dbReference>
<evidence type="ECO:0000313" key="1">
    <source>
        <dbReference type="EMBL" id="KAJ7603111.1"/>
    </source>
</evidence>
<keyword evidence="2" id="KW-1185">Reference proteome</keyword>
<evidence type="ECO:0000313" key="2">
    <source>
        <dbReference type="Proteomes" id="UP001221142"/>
    </source>
</evidence>
<comment type="caution">
    <text evidence="1">The sequence shown here is derived from an EMBL/GenBank/DDBJ whole genome shotgun (WGS) entry which is preliminary data.</text>
</comment>
<protein>
    <submittedName>
        <fullName evidence="1">Uncharacterized protein</fullName>
    </submittedName>
</protein>
<accession>A0AAD7F8J6</accession>